<dbReference type="EMBL" id="LR796178">
    <property type="protein sequence ID" value="CAB4124393.1"/>
    <property type="molecule type" value="Genomic_DNA"/>
</dbReference>
<sequence>MAILKDTTVTGNLTASSNVTSNNLIVNTAITLALNNTEATPNTNTVGIFARSIANRMVLAQVGPSGQDTSLQPLMARNKVGYWNPPGNATTVPLAFGLAAPTANGTATARTAATTNSLTRLRRLGYVSAAAAAGQAAGYRLASNQFTLGTANGQGGFTYVHRFAVSDAVLATNPNMFIGLNTITAAPANTAPNTTNCIGVAQIQGSNNYQIVYGGSAAQPAVNIATTWARANNTTEFFELALFSSPFHANASNTIVNYRFEKVDGTGANVATGTIEGPATVLPSNTTLLGIQTWRSGAATAIATGIDLISLYIETDD</sequence>
<proteinExistence type="predicted"/>
<evidence type="ECO:0000313" key="1">
    <source>
        <dbReference type="EMBL" id="CAB4124393.1"/>
    </source>
</evidence>
<name>A0A6J5KTR3_9CAUD</name>
<protein>
    <submittedName>
        <fullName evidence="1">Uncharacterized protein</fullName>
    </submittedName>
</protein>
<reference evidence="1" key="1">
    <citation type="submission" date="2020-04" db="EMBL/GenBank/DDBJ databases">
        <authorList>
            <person name="Chiriac C."/>
            <person name="Salcher M."/>
            <person name="Ghai R."/>
            <person name="Kavagutti S V."/>
        </authorList>
    </citation>
    <scope>NUCLEOTIDE SEQUENCE</scope>
</reference>
<organism evidence="1">
    <name type="scientific">uncultured Caudovirales phage</name>
    <dbReference type="NCBI Taxonomy" id="2100421"/>
    <lineage>
        <taxon>Viruses</taxon>
        <taxon>Duplodnaviria</taxon>
        <taxon>Heunggongvirae</taxon>
        <taxon>Uroviricota</taxon>
        <taxon>Caudoviricetes</taxon>
        <taxon>Peduoviridae</taxon>
        <taxon>Maltschvirus</taxon>
        <taxon>Maltschvirus maltsch</taxon>
    </lineage>
</organism>
<gene>
    <name evidence="1" type="ORF">UFOVP49_231</name>
</gene>
<accession>A0A6J5KTR3</accession>